<feature type="transmembrane region" description="Helical" evidence="9">
    <location>
        <begin position="555"/>
        <end position="581"/>
    </location>
</feature>
<accession>A0A9X3A4Z4</accession>
<feature type="region of interest" description="Disordered" evidence="10">
    <location>
        <begin position="596"/>
        <end position="619"/>
    </location>
</feature>
<dbReference type="GO" id="GO:0043952">
    <property type="term" value="P:protein transport by the Sec complex"/>
    <property type="evidence" value="ECO:0007669"/>
    <property type="project" value="UniProtKB-UniRule"/>
</dbReference>
<evidence type="ECO:0000256" key="4">
    <source>
        <dbReference type="ARBA" id="ARBA00022692"/>
    </source>
</evidence>
<feature type="compositionally biased region" description="Polar residues" evidence="10">
    <location>
        <begin position="161"/>
        <end position="170"/>
    </location>
</feature>
<comment type="function">
    <text evidence="9">Part of the Sec protein translocase complex. Interacts with the SecYEG preprotein conducting channel. SecDF uses the proton motive force (PMF) to complete protein translocation after the ATP-dependent function of SecA.</text>
</comment>
<keyword evidence="15" id="KW-1185">Reference proteome</keyword>
<dbReference type="SUPFAM" id="SSF82866">
    <property type="entry name" value="Multidrug efflux transporter AcrB transmembrane domain"/>
    <property type="match status" value="1"/>
</dbReference>
<dbReference type="Gene3D" id="1.20.1640.10">
    <property type="entry name" value="Multidrug efflux transporter AcrB transmembrane domain"/>
    <property type="match status" value="1"/>
</dbReference>
<dbReference type="Pfam" id="PF22599">
    <property type="entry name" value="SecDF_P1_head"/>
    <property type="match status" value="1"/>
</dbReference>
<sequence length="619" mass="63967">MAPPAGQIRPAKYLGAFVLIVVALYSLVFFTGSGKATPKLGIDLQGGTRVTLTARAPDGKTPTDEALNQARTLIETRVNGLGVSGSEVVRDGTNLVITVPGADGEGAKSLGKTARLAFRKVVGSPAPNAPVVPQTTGSTPPASTSGSPAPTSGSVPPGETAGSTPPSSGAPQGRPAPLQEGQPASTDPSAPVSTDPSAPPASDAAQPPADQPDCQAVFNGKYSDDTTKAIAEAKACRQDPALTTLDAQTVQQALQAFTCPVDVDPLIGNDDFDKPLITCDQDKANKYVLAPVNPAADDKTVKEDDYSLYTRLTGEDINNATSGSDPQGAGFVVSLDFKGDGGSKWGKFTTANTQQQVAVVLDSQVVSAPNINEPILGGSTQISGTFTQKEADQLANVLKYGSLPLSFEASEAETVSATLGLASLEAGLLAGGIGLGLVFLYCLFYYRLLGILTILSLLLSGGIVYAVLVLLGRWIGFTLDLAGIAGFIVSIGITADSFVVFFERLKDEVREGRSFRSAVPRAWIRSRRTILSADAVSFLASAILYVIAVGQVKGFAFTLGMSTVLDLVVVFLVTHPLVALASKSKFLSNPKVSGLGGAQQAGVDQRAHASSKTTAVKEA</sequence>
<evidence type="ECO:0000256" key="9">
    <source>
        <dbReference type="HAMAP-Rule" id="MF_01463"/>
    </source>
</evidence>
<protein>
    <recommendedName>
        <fullName evidence="9">Protein translocase subunit SecD</fullName>
    </recommendedName>
</protein>
<dbReference type="NCBIfam" id="TIGR01129">
    <property type="entry name" value="secD"/>
    <property type="match status" value="1"/>
</dbReference>
<dbReference type="InterPro" id="IPR022813">
    <property type="entry name" value="SecD/SecF_arch_bac"/>
</dbReference>
<dbReference type="GO" id="GO:0006605">
    <property type="term" value="P:protein targeting"/>
    <property type="evidence" value="ECO:0007669"/>
    <property type="project" value="UniProtKB-UniRule"/>
</dbReference>
<keyword evidence="8 9" id="KW-0472">Membrane</keyword>
<feature type="compositionally biased region" description="Polar residues" evidence="10">
    <location>
        <begin position="608"/>
        <end position="619"/>
    </location>
</feature>
<evidence type="ECO:0000259" key="11">
    <source>
        <dbReference type="Pfam" id="PF02355"/>
    </source>
</evidence>
<evidence type="ECO:0000256" key="6">
    <source>
        <dbReference type="ARBA" id="ARBA00022989"/>
    </source>
</evidence>
<dbReference type="NCBIfam" id="TIGR00916">
    <property type="entry name" value="2A0604s01"/>
    <property type="match status" value="1"/>
</dbReference>
<keyword evidence="4 9" id="KW-0812">Transmembrane</keyword>
<dbReference type="Gene3D" id="3.30.1360.200">
    <property type="match status" value="1"/>
</dbReference>
<dbReference type="GO" id="GO:0065002">
    <property type="term" value="P:intracellular protein transmembrane transport"/>
    <property type="evidence" value="ECO:0007669"/>
    <property type="project" value="UniProtKB-UniRule"/>
</dbReference>
<keyword evidence="3 9" id="KW-1003">Cell membrane</keyword>
<dbReference type="InterPro" id="IPR005791">
    <property type="entry name" value="SecD"/>
</dbReference>
<reference evidence="14" key="1">
    <citation type="submission" date="2022-08" db="EMBL/GenBank/DDBJ databases">
        <authorList>
            <person name="Tistechok S."/>
            <person name="Samborskyy M."/>
            <person name="Roman I."/>
        </authorList>
    </citation>
    <scope>NUCLEOTIDE SEQUENCE</scope>
    <source>
        <strain evidence="14">DSM 103496</strain>
    </source>
</reference>
<feature type="domain" description="SecDF P1 head subdomain" evidence="13">
    <location>
        <begin position="311"/>
        <end position="404"/>
    </location>
</feature>
<feature type="domain" description="Protein export membrane protein SecD/SecF C-terminal" evidence="11">
    <location>
        <begin position="406"/>
        <end position="581"/>
    </location>
</feature>
<name>A0A9X3A4Z4_9PSEU</name>
<dbReference type="InterPro" id="IPR054384">
    <property type="entry name" value="SecDF_P1_head"/>
</dbReference>
<dbReference type="GO" id="GO:0005886">
    <property type="term" value="C:plasma membrane"/>
    <property type="evidence" value="ECO:0007669"/>
    <property type="project" value="UniProtKB-SubCell"/>
</dbReference>
<evidence type="ECO:0000256" key="2">
    <source>
        <dbReference type="ARBA" id="ARBA00022448"/>
    </source>
</evidence>
<dbReference type="InterPro" id="IPR048631">
    <property type="entry name" value="SecD_1st"/>
</dbReference>
<dbReference type="InterPro" id="IPR055344">
    <property type="entry name" value="SecD_SecF_C_bact"/>
</dbReference>
<evidence type="ECO:0000256" key="7">
    <source>
        <dbReference type="ARBA" id="ARBA00023010"/>
    </source>
</evidence>
<comment type="caution">
    <text evidence="14">The sequence shown here is derived from an EMBL/GenBank/DDBJ whole genome shotgun (WGS) entry which is preliminary data.</text>
</comment>
<dbReference type="Proteomes" id="UP001141259">
    <property type="component" value="Unassembled WGS sequence"/>
</dbReference>
<feature type="region of interest" description="Disordered" evidence="10">
    <location>
        <begin position="124"/>
        <end position="214"/>
    </location>
</feature>
<dbReference type="PANTHER" id="PTHR30081:SF1">
    <property type="entry name" value="PROTEIN TRANSLOCASE SUBUNIT SECD"/>
    <property type="match status" value="1"/>
</dbReference>
<dbReference type="InterPro" id="IPR048634">
    <property type="entry name" value="SecD_SecF_C"/>
</dbReference>
<feature type="transmembrane region" description="Helical" evidence="9">
    <location>
        <begin position="530"/>
        <end position="549"/>
    </location>
</feature>
<dbReference type="GO" id="GO:0015450">
    <property type="term" value="F:protein-transporting ATPase activity"/>
    <property type="evidence" value="ECO:0007669"/>
    <property type="project" value="InterPro"/>
</dbReference>
<evidence type="ECO:0000256" key="1">
    <source>
        <dbReference type="ARBA" id="ARBA00004651"/>
    </source>
</evidence>
<evidence type="ECO:0000256" key="5">
    <source>
        <dbReference type="ARBA" id="ARBA00022927"/>
    </source>
</evidence>
<dbReference type="AlphaFoldDB" id="A0A9X3A4Z4"/>
<comment type="similarity">
    <text evidence="9">Belongs to the SecD/SecF family. SecD subfamily.</text>
</comment>
<dbReference type="Pfam" id="PF07549">
    <property type="entry name" value="Sec_GG"/>
    <property type="match status" value="1"/>
</dbReference>
<keyword evidence="6 9" id="KW-1133">Transmembrane helix</keyword>
<organism evidence="14 15">
    <name type="scientific">Umezawaea endophytica</name>
    <dbReference type="NCBI Taxonomy" id="1654476"/>
    <lineage>
        <taxon>Bacteria</taxon>
        <taxon>Bacillati</taxon>
        <taxon>Actinomycetota</taxon>
        <taxon>Actinomycetes</taxon>
        <taxon>Pseudonocardiales</taxon>
        <taxon>Pseudonocardiaceae</taxon>
        <taxon>Umezawaea</taxon>
    </lineage>
</organism>
<dbReference type="RefSeq" id="WP_259627271.1">
    <property type="nucleotide sequence ID" value="NZ_JANYMP010000020.1"/>
</dbReference>
<evidence type="ECO:0000313" key="15">
    <source>
        <dbReference type="Proteomes" id="UP001141259"/>
    </source>
</evidence>
<feature type="compositionally biased region" description="Low complexity" evidence="10">
    <location>
        <begin position="185"/>
        <end position="213"/>
    </location>
</feature>
<evidence type="ECO:0000259" key="13">
    <source>
        <dbReference type="Pfam" id="PF22599"/>
    </source>
</evidence>
<comment type="subunit">
    <text evidence="9">Forms a complex with SecF. Part of the essential Sec protein translocation apparatus which comprises SecA, SecYEG and auxiliary proteins SecDF. Other proteins may also be involved.</text>
</comment>
<dbReference type="Pfam" id="PF21760">
    <property type="entry name" value="SecD_1st"/>
    <property type="match status" value="1"/>
</dbReference>
<keyword evidence="7 9" id="KW-0811">Translocation</keyword>
<evidence type="ECO:0000256" key="10">
    <source>
        <dbReference type="SAM" id="MobiDB-lite"/>
    </source>
</evidence>
<feature type="domain" description="Protein translocase subunit SecDF P1" evidence="12">
    <location>
        <begin position="68"/>
        <end position="121"/>
    </location>
</feature>
<dbReference type="PANTHER" id="PTHR30081">
    <property type="entry name" value="PROTEIN-EXPORT MEMBRANE PROTEIN SEC"/>
    <property type="match status" value="1"/>
</dbReference>
<dbReference type="InterPro" id="IPR022646">
    <property type="entry name" value="SecD/SecF_CS"/>
</dbReference>
<comment type="subcellular location">
    <subcellularLocation>
        <location evidence="1 9">Cell membrane</location>
        <topology evidence="1 9">Multi-pass membrane protein</topology>
    </subcellularLocation>
</comment>
<feature type="compositionally biased region" description="Low complexity" evidence="10">
    <location>
        <begin position="135"/>
        <end position="158"/>
    </location>
</feature>
<keyword evidence="2 9" id="KW-0813">Transport</keyword>
<gene>
    <name evidence="9 14" type="primary">secD</name>
    <name evidence="14" type="ORF">NZH93_33415</name>
</gene>
<feature type="transmembrane region" description="Helical" evidence="9">
    <location>
        <begin position="481"/>
        <end position="502"/>
    </location>
</feature>
<feature type="transmembrane region" description="Helical" evidence="9">
    <location>
        <begin position="426"/>
        <end position="444"/>
    </location>
</feature>
<proteinExistence type="inferred from homology"/>
<evidence type="ECO:0000259" key="12">
    <source>
        <dbReference type="Pfam" id="PF21760"/>
    </source>
</evidence>
<dbReference type="HAMAP" id="MF_01463_B">
    <property type="entry name" value="SecD_B"/>
    <property type="match status" value="1"/>
</dbReference>
<dbReference type="EMBL" id="JANYMP010000020">
    <property type="protein sequence ID" value="MCS7481783.1"/>
    <property type="molecule type" value="Genomic_DNA"/>
</dbReference>
<feature type="transmembrane region" description="Helical" evidence="9">
    <location>
        <begin position="12"/>
        <end position="30"/>
    </location>
</feature>
<evidence type="ECO:0000256" key="8">
    <source>
        <dbReference type="ARBA" id="ARBA00023136"/>
    </source>
</evidence>
<feature type="transmembrane region" description="Helical" evidence="9">
    <location>
        <begin position="451"/>
        <end position="475"/>
    </location>
</feature>
<dbReference type="Pfam" id="PF02355">
    <property type="entry name" value="SecD_SecF_C"/>
    <property type="match status" value="1"/>
</dbReference>
<dbReference type="Gene3D" id="3.30.70.3220">
    <property type="match status" value="1"/>
</dbReference>
<evidence type="ECO:0000256" key="3">
    <source>
        <dbReference type="ARBA" id="ARBA00022475"/>
    </source>
</evidence>
<keyword evidence="5 9" id="KW-0653">Protein transport</keyword>
<evidence type="ECO:0000313" key="14">
    <source>
        <dbReference type="EMBL" id="MCS7481783.1"/>
    </source>
</evidence>